<dbReference type="AlphaFoldDB" id="A0A8S3GX11"/>
<name>A0A8S3GX11_9BILA</name>
<evidence type="ECO:0000313" key="2">
    <source>
        <dbReference type="EMBL" id="CAF4987554.1"/>
    </source>
</evidence>
<dbReference type="Proteomes" id="UP000681967">
    <property type="component" value="Unassembled WGS sequence"/>
</dbReference>
<sequence length="20" mass="2313">MPSSNSNINEHPSAWHQFET</sequence>
<dbReference type="EMBL" id="CAJOBI010199704">
    <property type="protein sequence ID" value="CAF4987554.1"/>
    <property type="molecule type" value="Genomic_DNA"/>
</dbReference>
<reference evidence="4" key="1">
    <citation type="submission" date="2021-02" db="EMBL/GenBank/DDBJ databases">
        <authorList>
            <person name="Nowell W R."/>
        </authorList>
    </citation>
    <scope>NUCLEOTIDE SEQUENCE</scope>
</reference>
<evidence type="ECO:0000313" key="5">
    <source>
        <dbReference type="Proteomes" id="UP000676336"/>
    </source>
</evidence>
<evidence type="ECO:0000313" key="3">
    <source>
        <dbReference type="EMBL" id="CAF5075662.1"/>
    </source>
</evidence>
<dbReference type="Proteomes" id="UP000676336">
    <property type="component" value="Unassembled WGS sequence"/>
</dbReference>
<feature type="non-terminal residue" evidence="4">
    <location>
        <position position="1"/>
    </location>
</feature>
<evidence type="ECO:0000313" key="4">
    <source>
        <dbReference type="EMBL" id="CAF5173079.1"/>
    </source>
</evidence>
<proteinExistence type="predicted"/>
<dbReference type="EMBL" id="CAJOBI010313409">
    <property type="protein sequence ID" value="CAF5173079.1"/>
    <property type="molecule type" value="Genomic_DNA"/>
</dbReference>
<gene>
    <name evidence="3" type="ORF">BYL167_LOCUS61219</name>
    <name evidence="2" type="ORF">SMN809_LOCUS56078</name>
    <name evidence="4" type="ORF">SMN809_LOCUS66455</name>
</gene>
<feature type="region of interest" description="Disordered" evidence="1">
    <location>
        <begin position="1"/>
        <end position="20"/>
    </location>
</feature>
<comment type="caution">
    <text evidence="4">The sequence shown here is derived from an EMBL/GenBank/DDBJ whole genome shotgun (WGS) entry which is preliminary data.</text>
</comment>
<accession>A0A8S3GX11</accession>
<organism evidence="4 5">
    <name type="scientific">Rotaria magnacalcarata</name>
    <dbReference type="NCBI Taxonomy" id="392030"/>
    <lineage>
        <taxon>Eukaryota</taxon>
        <taxon>Metazoa</taxon>
        <taxon>Spiralia</taxon>
        <taxon>Gnathifera</taxon>
        <taxon>Rotifera</taxon>
        <taxon>Eurotatoria</taxon>
        <taxon>Bdelloidea</taxon>
        <taxon>Philodinida</taxon>
        <taxon>Philodinidae</taxon>
        <taxon>Rotaria</taxon>
    </lineage>
</organism>
<dbReference type="EMBL" id="CAJOBH010232134">
    <property type="protein sequence ID" value="CAF5075662.1"/>
    <property type="molecule type" value="Genomic_DNA"/>
</dbReference>
<protein>
    <submittedName>
        <fullName evidence="4">Uncharacterized protein</fullName>
    </submittedName>
</protein>
<feature type="compositionally biased region" description="Polar residues" evidence="1">
    <location>
        <begin position="1"/>
        <end position="10"/>
    </location>
</feature>
<feature type="non-terminal residue" evidence="4">
    <location>
        <position position="20"/>
    </location>
</feature>
<evidence type="ECO:0000256" key="1">
    <source>
        <dbReference type="SAM" id="MobiDB-lite"/>
    </source>
</evidence>